<accession>A0ABM8GWA2</accession>
<sequence>MTTHETEDPARGAIAPSISGPLMRQPADPDATLPEVPRGPRGITVRPVVEGSGRGHIAFRISGRALPATTRSFDGVTVINGHEGLDEQTIAWMLHVHARAARAINSLEPEARIAVNGDSAASQAVVLYAIHQTDLQEVARAVGTVGYGLIEVAAALQADLRRYLTSPIRALRTGGMSKQAWSVRRNDIVRATSPSEPMKIHGEARFGGIEYPTVRAVLVGSEPVRDGAEMNALRDSILERLDDARFAARRYRSPSGTR</sequence>
<feature type="compositionally biased region" description="Basic and acidic residues" evidence="1">
    <location>
        <begin position="1"/>
        <end position="10"/>
    </location>
</feature>
<keyword evidence="3" id="KW-1185">Reference proteome</keyword>
<feature type="region of interest" description="Disordered" evidence="1">
    <location>
        <begin position="1"/>
        <end position="45"/>
    </location>
</feature>
<proteinExistence type="predicted"/>
<dbReference type="RefSeq" id="WP_286346946.1">
    <property type="nucleotide sequence ID" value="NZ_AP027733.1"/>
</dbReference>
<evidence type="ECO:0000313" key="3">
    <source>
        <dbReference type="Proteomes" id="UP001321486"/>
    </source>
</evidence>
<evidence type="ECO:0000256" key="1">
    <source>
        <dbReference type="SAM" id="MobiDB-lite"/>
    </source>
</evidence>
<evidence type="ECO:0000313" key="2">
    <source>
        <dbReference type="EMBL" id="BDZ52663.1"/>
    </source>
</evidence>
<gene>
    <name evidence="2" type="ORF">GCM10025867_49040</name>
</gene>
<organism evidence="2 3">
    <name type="scientific">Frondihabitans sucicola</name>
    <dbReference type="NCBI Taxonomy" id="1268041"/>
    <lineage>
        <taxon>Bacteria</taxon>
        <taxon>Bacillati</taxon>
        <taxon>Actinomycetota</taxon>
        <taxon>Actinomycetes</taxon>
        <taxon>Micrococcales</taxon>
        <taxon>Microbacteriaceae</taxon>
        <taxon>Frondihabitans</taxon>
    </lineage>
</organism>
<dbReference type="Proteomes" id="UP001321486">
    <property type="component" value="Plasmid pNBRC108728a"/>
</dbReference>
<geneLocation type="plasmid" evidence="2 3">
    <name>pNBRC108728a</name>
</geneLocation>
<keyword evidence="2" id="KW-0614">Plasmid</keyword>
<reference evidence="3" key="1">
    <citation type="journal article" date="2019" name="Int. J. Syst. Evol. Microbiol.">
        <title>The Global Catalogue of Microorganisms (GCM) 10K type strain sequencing project: providing services to taxonomists for standard genome sequencing and annotation.</title>
        <authorList>
            <consortium name="The Broad Institute Genomics Platform"/>
            <consortium name="The Broad Institute Genome Sequencing Center for Infectious Disease"/>
            <person name="Wu L."/>
            <person name="Ma J."/>
        </authorList>
    </citation>
    <scope>NUCLEOTIDE SEQUENCE [LARGE SCALE GENOMIC DNA]</scope>
    <source>
        <strain evidence="3">NBRC 108728</strain>
    </source>
</reference>
<protein>
    <submittedName>
        <fullName evidence="2">Uncharacterized protein</fullName>
    </submittedName>
</protein>
<dbReference type="EMBL" id="AP027733">
    <property type="protein sequence ID" value="BDZ52663.1"/>
    <property type="molecule type" value="Genomic_DNA"/>
</dbReference>
<name>A0ABM8GWA2_9MICO</name>